<dbReference type="AlphaFoldDB" id="A0A8J6B2D1"/>
<dbReference type="Proteomes" id="UP000770717">
    <property type="component" value="Unassembled WGS sequence"/>
</dbReference>
<dbReference type="EMBL" id="WNTK01096636">
    <property type="protein sequence ID" value="KAG9460221.1"/>
    <property type="molecule type" value="Genomic_DNA"/>
</dbReference>
<accession>A0A8J6B2D1</accession>
<sequence length="92" mass="10429">MHMETLPVCNVLCMDSVLIRSPNKGCMIHREIVHAAIYFSCVSIGSVHTQVCMEQWKPIYFHCLHSPHIAHACNACVIRGEKKHVDMSPNWG</sequence>
<name>A0A8J6B2D1_ELECQ</name>
<protein>
    <submittedName>
        <fullName evidence="1">Uncharacterized protein</fullName>
    </submittedName>
</protein>
<keyword evidence="2" id="KW-1185">Reference proteome</keyword>
<evidence type="ECO:0000313" key="2">
    <source>
        <dbReference type="Proteomes" id="UP000770717"/>
    </source>
</evidence>
<reference evidence="1" key="1">
    <citation type="thesis" date="2020" institute="ProQuest LLC" country="789 East Eisenhower Parkway, Ann Arbor, MI, USA">
        <title>Comparative Genomics and Chromosome Evolution.</title>
        <authorList>
            <person name="Mudd A.B."/>
        </authorList>
    </citation>
    <scope>NUCLEOTIDE SEQUENCE</scope>
    <source>
        <strain evidence="1">HN-11 Male</strain>
        <tissue evidence="1">Kidney and liver</tissue>
    </source>
</reference>
<comment type="caution">
    <text evidence="1">The sequence shown here is derived from an EMBL/GenBank/DDBJ whole genome shotgun (WGS) entry which is preliminary data.</text>
</comment>
<gene>
    <name evidence="1" type="ORF">GDO78_023211</name>
</gene>
<proteinExistence type="predicted"/>
<organism evidence="1 2">
    <name type="scientific">Eleutherodactylus coqui</name>
    <name type="common">Puerto Rican coqui</name>
    <dbReference type="NCBI Taxonomy" id="57060"/>
    <lineage>
        <taxon>Eukaryota</taxon>
        <taxon>Metazoa</taxon>
        <taxon>Chordata</taxon>
        <taxon>Craniata</taxon>
        <taxon>Vertebrata</taxon>
        <taxon>Euteleostomi</taxon>
        <taxon>Amphibia</taxon>
        <taxon>Batrachia</taxon>
        <taxon>Anura</taxon>
        <taxon>Neobatrachia</taxon>
        <taxon>Hyloidea</taxon>
        <taxon>Eleutherodactylidae</taxon>
        <taxon>Eleutherodactylinae</taxon>
        <taxon>Eleutherodactylus</taxon>
        <taxon>Eleutherodactylus</taxon>
    </lineage>
</organism>
<evidence type="ECO:0000313" key="1">
    <source>
        <dbReference type="EMBL" id="KAG9460221.1"/>
    </source>
</evidence>